<organism evidence="2 3">
    <name type="scientific">Xyrichtys novacula</name>
    <name type="common">Pearly razorfish</name>
    <name type="synonym">Hemipteronotus novacula</name>
    <dbReference type="NCBI Taxonomy" id="13765"/>
    <lineage>
        <taxon>Eukaryota</taxon>
        <taxon>Metazoa</taxon>
        <taxon>Chordata</taxon>
        <taxon>Craniata</taxon>
        <taxon>Vertebrata</taxon>
        <taxon>Euteleostomi</taxon>
        <taxon>Actinopterygii</taxon>
        <taxon>Neopterygii</taxon>
        <taxon>Teleostei</taxon>
        <taxon>Neoteleostei</taxon>
        <taxon>Acanthomorphata</taxon>
        <taxon>Eupercaria</taxon>
        <taxon>Labriformes</taxon>
        <taxon>Labridae</taxon>
        <taxon>Xyrichtys</taxon>
    </lineage>
</organism>
<accession>A0AAV1H6X8</accession>
<sequence>MCGRRLGLSCKNLQKAKHSVLRDESVSRKEIHQLNLQYNQFCDDYEALKRELHATQEENQHLGEQLKKSYLGLIP</sequence>
<name>A0AAV1H6X8_XYRNO</name>
<evidence type="ECO:0000256" key="1">
    <source>
        <dbReference type="SAM" id="Coils"/>
    </source>
</evidence>
<evidence type="ECO:0000313" key="2">
    <source>
        <dbReference type="EMBL" id="CAJ1081179.1"/>
    </source>
</evidence>
<dbReference type="Proteomes" id="UP001178508">
    <property type="component" value="Chromosome 19"/>
</dbReference>
<feature type="coiled-coil region" evidence="1">
    <location>
        <begin position="31"/>
        <end position="65"/>
    </location>
</feature>
<proteinExistence type="predicted"/>
<reference evidence="2" key="1">
    <citation type="submission" date="2023-08" db="EMBL/GenBank/DDBJ databases">
        <authorList>
            <person name="Alioto T."/>
            <person name="Alioto T."/>
            <person name="Gomez Garrido J."/>
        </authorList>
    </citation>
    <scope>NUCLEOTIDE SEQUENCE</scope>
</reference>
<gene>
    <name evidence="2" type="ORF">XNOV1_A015676</name>
</gene>
<keyword evidence="1" id="KW-0175">Coiled coil</keyword>
<protein>
    <submittedName>
        <fullName evidence="2">Uncharacterized protein LOC126394074 isoform X7</fullName>
    </submittedName>
</protein>
<evidence type="ECO:0000313" key="3">
    <source>
        <dbReference type="Proteomes" id="UP001178508"/>
    </source>
</evidence>
<dbReference type="AlphaFoldDB" id="A0AAV1H6X8"/>
<dbReference type="EMBL" id="OY660882">
    <property type="protein sequence ID" value="CAJ1081179.1"/>
    <property type="molecule type" value="Genomic_DNA"/>
</dbReference>
<keyword evidence="3" id="KW-1185">Reference proteome</keyword>